<accession>A0A9W4UWT3</accession>
<keyword evidence="2" id="KW-1185">Reference proteome</keyword>
<gene>
    <name evidence="1" type="ORF">PDIGIT_LOCUS15355</name>
</gene>
<dbReference type="EMBL" id="CAOQHR010000013">
    <property type="protein sequence ID" value="CAI6342152.1"/>
    <property type="molecule type" value="Genomic_DNA"/>
</dbReference>
<name>A0A9W4UWT3_9PLEO</name>
<evidence type="ECO:0000313" key="2">
    <source>
        <dbReference type="Proteomes" id="UP001152607"/>
    </source>
</evidence>
<dbReference type="AlphaFoldDB" id="A0A9W4UWT3"/>
<protein>
    <submittedName>
        <fullName evidence="1">Uncharacterized protein</fullName>
    </submittedName>
</protein>
<dbReference type="Proteomes" id="UP001152607">
    <property type="component" value="Unassembled WGS sequence"/>
</dbReference>
<proteinExistence type="predicted"/>
<reference evidence="1" key="1">
    <citation type="submission" date="2023-01" db="EMBL/GenBank/DDBJ databases">
        <authorList>
            <person name="Van Ghelder C."/>
            <person name="Rancurel C."/>
        </authorList>
    </citation>
    <scope>NUCLEOTIDE SEQUENCE</scope>
    <source>
        <strain evidence="1">CNCM I-4278</strain>
    </source>
</reference>
<comment type="caution">
    <text evidence="1">The sequence shown here is derived from an EMBL/GenBank/DDBJ whole genome shotgun (WGS) entry which is preliminary data.</text>
</comment>
<evidence type="ECO:0000313" key="1">
    <source>
        <dbReference type="EMBL" id="CAI6342152.1"/>
    </source>
</evidence>
<organism evidence="1 2">
    <name type="scientific">Periconia digitata</name>
    <dbReference type="NCBI Taxonomy" id="1303443"/>
    <lineage>
        <taxon>Eukaryota</taxon>
        <taxon>Fungi</taxon>
        <taxon>Dikarya</taxon>
        <taxon>Ascomycota</taxon>
        <taxon>Pezizomycotina</taxon>
        <taxon>Dothideomycetes</taxon>
        <taxon>Pleosporomycetidae</taxon>
        <taxon>Pleosporales</taxon>
        <taxon>Massarineae</taxon>
        <taxon>Periconiaceae</taxon>
        <taxon>Periconia</taxon>
    </lineage>
</organism>
<sequence length="81" mass="8861">MPDLASKQLNTSRHGFAYKLLASQPSSTVHSGVGICCNLHPFTHDTNPPTKHTSDGEKLTMALPITIFLLIRPWCFGGVKQ</sequence>